<feature type="domain" description="PAC" evidence="8">
    <location>
        <begin position="452"/>
        <end position="502"/>
    </location>
</feature>
<dbReference type="SMART" id="SM00387">
    <property type="entry name" value="HATPase_c"/>
    <property type="match status" value="1"/>
</dbReference>
<evidence type="ECO:0000256" key="5">
    <source>
        <dbReference type="ARBA" id="ARBA00022777"/>
    </source>
</evidence>
<dbReference type="InterPro" id="IPR001610">
    <property type="entry name" value="PAC"/>
</dbReference>
<dbReference type="Proteomes" id="UP000324021">
    <property type="component" value="Unassembled WGS sequence"/>
</dbReference>
<evidence type="ECO:0000256" key="4">
    <source>
        <dbReference type="ARBA" id="ARBA00022679"/>
    </source>
</evidence>
<dbReference type="InterPro" id="IPR013656">
    <property type="entry name" value="PAS_4"/>
</dbReference>
<reference evidence="9 10" key="1">
    <citation type="submission" date="2016-10" db="EMBL/GenBank/DDBJ databases">
        <authorList>
            <person name="Varghese N."/>
            <person name="Submissions S."/>
        </authorList>
    </citation>
    <scope>NUCLEOTIDE SEQUENCE [LARGE SCALE GENOMIC DNA]</scope>
    <source>
        <strain evidence="9 10">CDM_1</strain>
    </source>
</reference>
<dbReference type="InterPro" id="IPR052162">
    <property type="entry name" value="Sensor_kinase/Photoreceptor"/>
</dbReference>
<dbReference type="EMBL" id="FMZP01000003">
    <property type="protein sequence ID" value="SDC39005.1"/>
    <property type="molecule type" value="Genomic_DNA"/>
</dbReference>
<feature type="domain" description="PAS" evidence="7">
    <location>
        <begin position="8"/>
        <end position="54"/>
    </location>
</feature>
<dbReference type="Pfam" id="PF02518">
    <property type="entry name" value="HATPase_c"/>
    <property type="match status" value="1"/>
</dbReference>
<dbReference type="InterPro" id="IPR003594">
    <property type="entry name" value="HATPase_dom"/>
</dbReference>
<dbReference type="Pfam" id="PF13426">
    <property type="entry name" value="PAS_9"/>
    <property type="match status" value="1"/>
</dbReference>
<dbReference type="CDD" id="cd00082">
    <property type="entry name" value="HisKA"/>
    <property type="match status" value="1"/>
</dbReference>
<protein>
    <recommendedName>
        <fullName evidence="2">histidine kinase</fullName>
        <ecNumber evidence="2">2.7.13.3</ecNumber>
    </recommendedName>
</protein>
<organism evidence="9 10">
    <name type="scientific">Natrinema hispanicum</name>
    <dbReference type="NCBI Taxonomy" id="392421"/>
    <lineage>
        <taxon>Archaea</taxon>
        <taxon>Methanobacteriati</taxon>
        <taxon>Methanobacteriota</taxon>
        <taxon>Stenosarchaea group</taxon>
        <taxon>Halobacteria</taxon>
        <taxon>Halobacteriales</taxon>
        <taxon>Natrialbaceae</taxon>
        <taxon>Natrinema</taxon>
    </lineage>
</organism>
<dbReference type="InterPro" id="IPR000014">
    <property type="entry name" value="PAS"/>
</dbReference>
<evidence type="ECO:0000256" key="1">
    <source>
        <dbReference type="ARBA" id="ARBA00000085"/>
    </source>
</evidence>
<feature type="domain" description="PAC" evidence="8">
    <location>
        <begin position="330"/>
        <end position="381"/>
    </location>
</feature>
<dbReference type="SUPFAM" id="SSF47384">
    <property type="entry name" value="Homodimeric domain of signal transducing histidine kinase"/>
    <property type="match status" value="1"/>
</dbReference>
<dbReference type="SUPFAM" id="SSF55785">
    <property type="entry name" value="PYP-like sensor domain (PAS domain)"/>
    <property type="match status" value="4"/>
</dbReference>
<name>A0A1G6L8B1_9EURY</name>
<dbReference type="InterPro" id="IPR035965">
    <property type="entry name" value="PAS-like_dom_sf"/>
</dbReference>
<dbReference type="PROSITE" id="PS50113">
    <property type="entry name" value="PAC"/>
    <property type="match status" value="3"/>
</dbReference>
<dbReference type="SUPFAM" id="SSF55874">
    <property type="entry name" value="ATPase domain of HSP90 chaperone/DNA topoisomerase II/histidine kinase"/>
    <property type="match status" value="1"/>
</dbReference>
<evidence type="ECO:0000313" key="9">
    <source>
        <dbReference type="EMBL" id="SDC39005.1"/>
    </source>
</evidence>
<dbReference type="Gene3D" id="3.30.565.10">
    <property type="entry name" value="Histidine kinase-like ATPase, C-terminal domain"/>
    <property type="match status" value="1"/>
</dbReference>
<dbReference type="PRINTS" id="PR00344">
    <property type="entry name" value="BCTRLSENSOR"/>
</dbReference>
<proteinExistence type="predicted"/>
<dbReference type="Gene3D" id="1.10.287.130">
    <property type="match status" value="1"/>
</dbReference>
<dbReference type="Pfam" id="PF13188">
    <property type="entry name" value="PAS_8"/>
    <property type="match status" value="2"/>
</dbReference>
<evidence type="ECO:0000259" key="8">
    <source>
        <dbReference type="PROSITE" id="PS50113"/>
    </source>
</evidence>
<dbReference type="InterPro" id="IPR005467">
    <property type="entry name" value="His_kinase_dom"/>
</dbReference>
<dbReference type="InterPro" id="IPR036890">
    <property type="entry name" value="HATPase_C_sf"/>
</dbReference>
<dbReference type="InterPro" id="IPR003661">
    <property type="entry name" value="HisK_dim/P_dom"/>
</dbReference>
<dbReference type="SMART" id="SM00091">
    <property type="entry name" value="PAS"/>
    <property type="match status" value="4"/>
</dbReference>
<evidence type="ECO:0000256" key="2">
    <source>
        <dbReference type="ARBA" id="ARBA00012438"/>
    </source>
</evidence>
<dbReference type="SMART" id="SM00388">
    <property type="entry name" value="HisKA"/>
    <property type="match status" value="1"/>
</dbReference>
<dbReference type="Gene3D" id="3.30.450.20">
    <property type="entry name" value="PAS domain"/>
    <property type="match status" value="4"/>
</dbReference>
<dbReference type="InterPro" id="IPR000700">
    <property type="entry name" value="PAS-assoc_C"/>
</dbReference>
<dbReference type="InterPro" id="IPR004358">
    <property type="entry name" value="Sig_transdc_His_kin-like_C"/>
</dbReference>
<dbReference type="SMART" id="SM00086">
    <property type="entry name" value="PAC"/>
    <property type="match status" value="3"/>
</dbReference>
<comment type="catalytic activity">
    <reaction evidence="1">
        <text>ATP + protein L-histidine = ADP + protein N-phospho-L-histidine.</text>
        <dbReference type="EC" id="2.7.13.3"/>
    </reaction>
</comment>
<dbReference type="NCBIfam" id="TIGR00229">
    <property type="entry name" value="sensory_box"/>
    <property type="match status" value="4"/>
</dbReference>
<feature type="domain" description="Histidine kinase" evidence="6">
    <location>
        <begin position="513"/>
        <end position="720"/>
    </location>
</feature>
<evidence type="ECO:0000256" key="3">
    <source>
        <dbReference type="ARBA" id="ARBA00022553"/>
    </source>
</evidence>
<dbReference type="Pfam" id="PF08448">
    <property type="entry name" value="PAS_4"/>
    <property type="match status" value="1"/>
</dbReference>
<gene>
    <name evidence="9" type="ORF">SAMN05192552_1003214</name>
</gene>
<keyword evidence="5" id="KW-0418">Kinase</keyword>
<evidence type="ECO:0000259" key="6">
    <source>
        <dbReference type="PROSITE" id="PS50109"/>
    </source>
</evidence>
<keyword evidence="3" id="KW-0597">Phosphoprotein</keyword>
<dbReference type="EC" id="2.7.13.3" evidence="2"/>
<accession>A0A1G6L8B1</accession>
<feature type="domain" description="PAC" evidence="8">
    <location>
        <begin position="206"/>
        <end position="258"/>
    </location>
</feature>
<dbReference type="PROSITE" id="PS50109">
    <property type="entry name" value="HIS_KIN"/>
    <property type="match status" value="1"/>
</dbReference>
<dbReference type="InterPro" id="IPR036097">
    <property type="entry name" value="HisK_dim/P_sf"/>
</dbReference>
<dbReference type="AlphaFoldDB" id="A0A1G6L8B1"/>
<dbReference type="GO" id="GO:0000155">
    <property type="term" value="F:phosphorelay sensor kinase activity"/>
    <property type="evidence" value="ECO:0007669"/>
    <property type="project" value="InterPro"/>
</dbReference>
<feature type="domain" description="PAS" evidence="7">
    <location>
        <begin position="255"/>
        <end position="329"/>
    </location>
</feature>
<keyword evidence="4" id="KW-0808">Transferase</keyword>
<evidence type="ECO:0000259" key="7">
    <source>
        <dbReference type="PROSITE" id="PS50112"/>
    </source>
</evidence>
<dbReference type="PANTHER" id="PTHR43304">
    <property type="entry name" value="PHYTOCHROME-LIKE PROTEIN CPH1"/>
    <property type="match status" value="1"/>
</dbReference>
<feature type="domain" description="PAS" evidence="7">
    <location>
        <begin position="130"/>
        <end position="203"/>
    </location>
</feature>
<dbReference type="CDD" id="cd00130">
    <property type="entry name" value="PAS"/>
    <property type="match status" value="3"/>
</dbReference>
<evidence type="ECO:0000313" key="10">
    <source>
        <dbReference type="Proteomes" id="UP000324021"/>
    </source>
</evidence>
<dbReference type="PROSITE" id="PS50112">
    <property type="entry name" value="PAS"/>
    <property type="match status" value="3"/>
</dbReference>
<sequence>MALGMRLSASAYETVFDEAPDALVIVDPETNRIRECNARACEIVGHERADLLDRDVTALIDGVQGPGDEPVPPLERDDDATRTWVLRTGQQTVAPFDVQLSPVSIDGERYILARLTAATDEADRSDDAVDRELKSRAIDAAPIGITISDPSQPDNPMIYTNEMFEELTGYSASEAVGRNCRFLQGPETRTEPVAEMRGAIAAAEPVTVELKNYRKDGTPFWNRVTIAPVRDDDGTVKHYIGFQEDITERKQSRQALELADHLLETVPSGVFRTEPSPDGTFEYANPALASLLGVDSPDQLQDRRVADFYANPDARMDLVESLRTAADDAVTHEVTLEPVAGDPIDVVITASLTVDESGSEHVHKVVQDITERKARERRLERYERLVENLPIGVYQNTPGSEGRFRLVNDAMADIFDADSTAHLREQPVCELYADPDERAAFSERLCERGVVTEAELELTTLHDEPLWGAVTAIAREVDGTTVFDGVIQDITERKQYEQRLKEQRDDLDVLNQMLRHDIRNDLQLVTAYADFLRDHVDDAGRDYLETIHESADHAVELTQTARDMSDVMLSTDENRTRVDLRHTLESELERVRSEYANAAVTVDGTIPQTTVVADDMLHSIFRNLLTNAVQHNDREVPTVTVSASERDETVVVRVADNGPGVSDEQKDEIFAKGTKGGESAGTGLGLYLVETLVDTYGGSVHVEDNEPRGAVFVVELPTDS</sequence>
<dbReference type="PANTHER" id="PTHR43304:SF1">
    <property type="entry name" value="PAC DOMAIN-CONTAINING PROTEIN"/>
    <property type="match status" value="1"/>
</dbReference>
<dbReference type="Pfam" id="PF00512">
    <property type="entry name" value="HisKA"/>
    <property type="match status" value="1"/>
</dbReference>